<keyword evidence="1" id="KW-0472">Membrane</keyword>
<organism evidence="2 3">
    <name type="scientific">Hymenolepis diminuta</name>
    <name type="common">Rat tapeworm</name>
    <dbReference type="NCBI Taxonomy" id="6216"/>
    <lineage>
        <taxon>Eukaryota</taxon>
        <taxon>Metazoa</taxon>
        <taxon>Spiralia</taxon>
        <taxon>Lophotrochozoa</taxon>
        <taxon>Platyhelminthes</taxon>
        <taxon>Cestoda</taxon>
        <taxon>Eucestoda</taxon>
        <taxon>Cyclophyllidea</taxon>
        <taxon>Hymenolepididae</taxon>
        <taxon>Hymenolepis</taxon>
    </lineage>
</organism>
<dbReference type="EMBL" id="CABIJS010000421">
    <property type="protein sequence ID" value="VUZ51078.1"/>
    <property type="molecule type" value="Genomic_DNA"/>
</dbReference>
<evidence type="ECO:0000256" key="1">
    <source>
        <dbReference type="SAM" id="Phobius"/>
    </source>
</evidence>
<keyword evidence="3" id="KW-1185">Reference proteome</keyword>
<evidence type="ECO:0000313" key="2">
    <source>
        <dbReference type="EMBL" id="VUZ51078.1"/>
    </source>
</evidence>
<reference evidence="2 3" key="1">
    <citation type="submission" date="2019-07" db="EMBL/GenBank/DDBJ databases">
        <authorList>
            <person name="Jastrzebski P J."/>
            <person name="Paukszto L."/>
            <person name="Jastrzebski P J."/>
        </authorList>
    </citation>
    <scope>NUCLEOTIDE SEQUENCE [LARGE SCALE GENOMIC DNA]</scope>
    <source>
        <strain evidence="2 3">WMS-il1</strain>
    </source>
</reference>
<keyword evidence="1" id="KW-1133">Transmembrane helix</keyword>
<dbReference type="Proteomes" id="UP000321570">
    <property type="component" value="Unassembled WGS sequence"/>
</dbReference>
<accession>A0A564YWQ8</accession>
<gene>
    <name evidence="2" type="ORF">WMSIL1_LOCUS9881</name>
</gene>
<name>A0A564YWQ8_HYMDI</name>
<feature type="non-terminal residue" evidence="2">
    <location>
        <position position="307"/>
    </location>
</feature>
<proteinExistence type="predicted"/>
<feature type="transmembrane region" description="Helical" evidence="1">
    <location>
        <begin position="212"/>
        <end position="231"/>
    </location>
</feature>
<sequence>MALLPFKFGVVLTIVVCLNDGYLASLYLAKQGKSYIQQEHNYEAPVISMGSVSAHWLNIQCTVPKSASAFRVFIHCPALQSPCYENCLPTQTCSDDSSVNEECLPDRTAVNCTESTTEDGSKVTSLWIDKRSTRLHGSWICTSQGIKSIVVNVLPELEEKGTTISNIEPPMINETETEQQKSEDMENAAGSTEVTVKPPLYMLTSFLTQSPWIFCLIAIFIVSVTVNIILWCRWCLVCIFTVRRKNYNEDQKLLGDMVCLPTQISRPHSGLWESDVYPTTLMDNMQEPPFFKGTSNRCNHFGTFGPS</sequence>
<keyword evidence="1" id="KW-0812">Transmembrane</keyword>
<evidence type="ECO:0000313" key="3">
    <source>
        <dbReference type="Proteomes" id="UP000321570"/>
    </source>
</evidence>
<dbReference type="AlphaFoldDB" id="A0A564YWQ8"/>
<protein>
    <submittedName>
        <fullName evidence="2">Uncharacterized protein</fullName>
    </submittedName>
</protein>